<dbReference type="Pfam" id="PF05598">
    <property type="entry name" value="DUF772"/>
    <property type="match status" value="1"/>
</dbReference>
<feature type="domain" description="Transposase IS4-like" evidence="1">
    <location>
        <begin position="224"/>
        <end position="384"/>
    </location>
</feature>
<dbReference type="RefSeq" id="WP_176325303.1">
    <property type="nucleotide sequence ID" value="NZ_CP054051.1"/>
</dbReference>
<evidence type="ECO:0000259" key="1">
    <source>
        <dbReference type="Pfam" id="PF01609"/>
    </source>
</evidence>
<feature type="domain" description="Transposase InsH N-terminal" evidence="2">
    <location>
        <begin position="43"/>
        <end position="129"/>
    </location>
</feature>
<gene>
    <name evidence="3" type="ORF">ACBT_0126</name>
</gene>
<accession>A0A7L5JLM3</accession>
<protein>
    <submittedName>
        <fullName evidence="3">Transposase, IS1182 family</fullName>
    </submittedName>
</protein>
<dbReference type="InterPro" id="IPR002559">
    <property type="entry name" value="Transposase_11"/>
</dbReference>
<dbReference type="GO" id="GO:0003677">
    <property type="term" value="F:DNA binding"/>
    <property type="evidence" value="ECO:0007669"/>
    <property type="project" value="InterPro"/>
</dbReference>
<organism evidence="3 4">
    <name type="scientific">Aliarcobacter cibarius</name>
    <dbReference type="NCBI Taxonomy" id="255507"/>
    <lineage>
        <taxon>Bacteria</taxon>
        <taxon>Pseudomonadati</taxon>
        <taxon>Campylobacterota</taxon>
        <taxon>Epsilonproteobacteria</taxon>
        <taxon>Campylobacterales</taxon>
        <taxon>Arcobacteraceae</taxon>
        <taxon>Aliarcobacter</taxon>
    </lineage>
</organism>
<sequence>MSILPNISFKNTSIGISKMWNKILNLESTLFPALKEEFRVEELSHKEQKLIKILDFAQIEKNVTIVSITNTPKDREECARAFIAKSVYNIQTTRDLINRLHSDKILRVLCGWRYKSDIPSESKFSRVFKELSIHQIAAKTHEQFVKEYLSDTIFFYNASDSTKIPLREKVIKVEKEKKSTKKRGRLKKGEIKEPKLPTILQQQKEMTTTQEMLALISTKCGAGIKKNSKGNKEVWIGGKLHISAVDGDIPIAAFYSGANVHDSSVALPLINETSKRVNYFYDLQDAGYDSNIIRDFSKKLNHRPLIDINPKNSTELKTKIELQKDEKKKFEMLNLTGSSDYHHYNQRSMVERVNKYLKEDFRCNTIYYQGATKVASVLAFGILCVCIHQSLKLVI</sequence>
<evidence type="ECO:0000259" key="2">
    <source>
        <dbReference type="Pfam" id="PF05598"/>
    </source>
</evidence>
<evidence type="ECO:0000313" key="4">
    <source>
        <dbReference type="Proteomes" id="UP000509513"/>
    </source>
</evidence>
<dbReference type="Pfam" id="PF01609">
    <property type="entry name" value="DDE_Tnp_1"/>
    <property type="match status" value="1"/>
</dbReference>
<evidence type="ECO:0000313" key="3">
    <source>
        <dbReference type="EMBL" id="QKJ26113.1"/>
    </source>
</evidence>
<dbReference type="AlphaFoldDB" id="A0A7L5JLM3"/>
<name>A0A7L5JLM3_9BACT</name>
<dbReference type="EMBL" id="CP054051">
    <property type="protein sequence ID" value="QKJ26113.1"/>
    <property type="molecule type" value="Genomic_DNA"/>
</dbReference>
<dbReference type="Proteomes" id="UP000509513">
    <property type="component" value="Chromosome"/>
</dbReference>
<proteinExistence type="predicted"/>
<dbReference type="GO" id="GO:0004803">
    <property type="term" value="F:transposase activity"/>
    <property type="evidence" value="ECO:0007669"/>
    <property type="project" value="InterPro"/>
</dbReference>
<reference evidence="3 4" key="1">
    <citation type="submission" date="2020-05" db="EMBL/GenBank/DDBJ databases">
        <title>Complete genome sequencing of Campylobacter and Arcobacter type strains.</title>
        <authorList>
            <person name="Miller W.G."/>
            <person name="Yee E."/>
        </authorList>
    </citation>
    <scope>NUCLEOTIDE SEQUENCE [LARGE SCALE GENOMIC DNA]</scope>
    <source>
        <strain evidence="3 4">LMG 21996</strain>
    </source>
</reference>
<dbReference type="InterPro" id="IPR008490">
    <property type="entry name" value="Transposase_InsH_N"/>
</dbReference>
<dbReference type="KEGG" id="acib:ACBT_0126"/>
<dbReference type="GO" id="GO:0006313">
    <property type="term" value="P:DNA transposition"/>
    <property type="evidence" value="ECO:0007669"/>
    <property type="project" value="InterPro"/>
</dbReference>